<dbReference type="SUPFAM" id="SSF51126">
    <property type="entry name" value="Pectin lyase-like"/>
    <property type="match status" value="1"/>
</dbReference>
<dbReference type="Pfam" id="PF13517">
    <property type="entry name" value="FG-GAP_3"/>
    <property type="match status" value="1"/>
</dbReference>
<dbReference type="PROSITE" id="PS51257">
    <property type="entry name" value="PROKAR_LIPOPROTEIN"/>
    <property type="match status" value="1"/>
</dbReference>
<dbReference type="Gene3D" id="2.160.20.10">
    <property type="entry name" value="Single-stranded right-handed beta-helix, Pectin lyase-like"/>
    <property type="match status" value="1"/>
</dbReference>
<reference evidence="4 5" key="1">
    <citation type="journal article" date="2015" name="Int. J. Syst. Evol. Microbiol.">
        <title>Hyunsoonleella pacifica sp. nov., isolated from seawater of South Pacific Gyre.</title>
        <authorList>
            <person name="Gao X."/>
            <person name="Zhang Z."/>
            <person name="Dai X."/>
            <person name="Zhang X.H."/>
        </authorList>
    </citation>
    <scope>NUCLEOTIDE SEQUENCE [LARGE SCALE GENOMIC DNA]</scope>
    <source>
        <strain evidence="4 5">SW033</strain>
    </source>
</reference>
<protein>
    <submittedName>
        <fullName evidence="4">T9SS type A sorting domain-containing protein</fullName>
    </submittedName>
</protein>
<dbReference type="SUPFAM" id="SSF69318">
    <property type="entry name" value="Integrin alpha N-terminal domain"/>
    <property type="match status" value="1"/>
</dbReference>
<feature type="signal peptide" evidence="2">
    <location>
        <begin position="1"/>
        <end position="18"/>
    </location>
</feature>
<accession>A0A4V6MT69</accession>
<dbReference type="InterPro" id="IPR012334">
    <property type="entry name" value="Pectin_lyas_fold"/>
</dbReference>
<dbReference type="Proteomes" id="UP000292372">
    <property type="component" value="Unassembled WGS sequence"/>
</dbReference>
<evidence type="ECO:0000313" key="5">
    <source>
        <dbReference type="Proteomes" id="UP000292372"/>
    </source>
</evidence>
<dbReference type="Pfam" id="PF18962">
    <property type="entry name" value="Por_Secre_tail"/>
    <property type="match status" value="1"/>
</dbReference>
<comment type="caution">
    <text evidence="4">The sequence shown here is derived from an EMBL/GenBank/DDBJ whole genome shotgun (WGS) entry which is preliminary data.</text>
</comment>
<gene>
    <name evidence="4" type="ORF">EYD46_14795</name>
</gene>
<dbReference type="InterPro" id="IPR028994">
    <property type="entry name" value="Integrin_alpha_N"/>
</dbReference>
<keyword evidence="5" id="KW-1185">Reference proteome</keyword>
<dbReference type="InterPro" id="IPR013517">
    <property type="entry name" value="FG-GAP"/>
</dbReference>
<dbReference type="InterPro" id="IPR011050">
    <property type="entry name" value="Pectin_lyase_fold/virulence"/>
</dbReference>
<dbReference type="EMBL" id="SIRS01000006">
    <property type="protein sequence ID" value="TBN13760.1"/>
    <property type="molecule type" value="Genomic_DNA"/>
</dbReference>
<sequence length="815" mass="90900">MKFKLFFLSFLIYSCAFANIHILVSTNPTLESNTLIPNTQSKFDSDKIFPSLEVAHDSILNSYGTNIGSNLTIHIRGGVYYQKAIFWKTTSNNFIVKIINYNNEKVIFDGTDSDGTLHLKFISLAPINRRTNFWLEGLIIQNYVNAISLGQTSLSTDCKYIETIQNSHNTIKNNIFKNIGGKYTTEQYTTEDGIVKDVNGFSALGLSNSTNNTIESNVFYRIENKEDSEVAIHAMYIVNFSNNNLIKDNYISLCDKSPIKLRNACNNNVFERNYIEQSGNAYSNGNTGFFEAWYCNSGDDGDITDCNGCYDPIKDENGNPIEDERNKNRIELPSTNNQLFKNVCTFPYPDSNTEITLHHSKWGNDTFVDIDNFVIGTHPECEEISATTSGDINGDGKDETFVAYNYDNFTKLVRTRPETPHYLSKVLYKSKFWHIGALEMNNFINGETPELITAFNALTSNKDNTQIYMGDGVNSVSNFGKLYSHVWWRTAAITSGDYDNSGSNEIFTAFNAPNDNGDDNTQIFKGTGSGVNPISNLTSNGSHVYNHPWWLTKSITSGDFDGDGYDELYIAYNAPDTTGNDNTQIFKGTGTGAHPLGYGESDKKFNHAWWQTAAMTTGDFNGNGSDDIVIAYNAPDNDGSFTTQIYRGNGDNAISNYGKLYEDFGWRTGALISGQFDLINGDELKTTLFTNTSSQSYTSQGTGAISTLGQYHRTDNITPCNQNLSARRNTSNNILKPLKEKNTILIYPNPISKPDGFTISGTTKDYKIEIFSSVGELVMFSQNEKNIETKNLAAGLYIVKITDSSKTEIKKVIIK</sequence>
<dbReference type="Gene3D" id="2.130.10.130">
    <property type="entry name" value="Integrin alpha, N-terminal"/>
    <property type="match status" value="1"/>
</dbReference>
<dbReference type="NCBIfam" id="TIGR04183">
    <property type="entry name" value="Por_Secre_tail"/>
    <property type="match status" value="1"/>
</dbReference>
<organism evidence="4 5">
    <name type="scientific">Hyunsoonleella pacifica</name>
    <dbReference type="NCBI Taxonomy" id="1080224"/>
    <lineage>
        <taxon>Bacteria</taxon>
        <taxon>Pseudomonadati</taxon>
        <taxon>Bacteroidota</taxon>
        <taxon>Flavobacteriia</taxon>
        <taxon>Flavobacteriales</taxon>
        <taxon>Flavobacteriaceae</taxon>
    </lineage>
</organism>
<dbReference type="InterPro" id="IPR026444">
    <property type="entry name" value="Secre_tail"/>
</dbReference>
<dbReference type="OrthoDB" id="9765879at2"/>
<proteinExistence type="predicted"/>
<evidence type="ECO:0000256" key="2">
    <source>
        <dbReference type="SAM" id="SignalP"/>
    </source>
</evidence>
<dbReference type="RefSeq" id="WP_130937947.1">
    <property type="nucleotide sequence ID" value="NZ_BMEE01000005.1"/>
</dbReference>
<evidence type="ECO:0000259" key="3">
    <source>
        <dbReference type="Pfam" id="PF18962"/>
    </source>
</evidence>
<name>A0A4V6MT69_9FLAO</name>
<feature type="chain" id="PRO_5020492725" evidence="2">
    <location>
        <begin position="19"/>
        <end position="815"/>
    </location>
</feature>
<evidence type="ECO:0000313" key="4">
    <source>
        <dbReference type="EMBL" id="TBN13760.1"/>
    </source>
</evidence>
<feature type="domain" description="Secretion system C-terminal sorting" evidence="3">
    <location>
        <begin position="746"/>
        <end position="814"/>
    </location>
</feature>
<evidence type="ECO:0000256" key="1">
    <source>
        <dbReference type="ARBA" id="ARBA00022729"/>
    </source>
</evidence>
<keyword evidence="1 2" id="KW-0732">Signal</keyword>
<dbReference type="AlphaFoldDB" id="A0A4V6MT69"/>